<feature type="compositionally biased region" description="Low complexity" evidence="1">
    <location>
        <begin position="279"/>
        <end position="307"/>
    </location>
</feature>
<keyword evidence="3" id="KW-1185">Reference proteome</keyword>
<dbReference type="STRING" id="1081102.A0A167SSH9"/>
<reference evidence="2 3" key="1">
    <citation type="journal article" date="2016" name="Genome Biol. Evol.">
        <title>Divergent and convergent evolution of fungal pathogenicity.</title>
        <authorList>
            <person name="Shang Y."/>
            <person name="Xiao G."/>
            <person name="Zheng P."/>
            <person name="Cen K."/>
            <person name="Zhan S."/>
            <person name="Wang C."/>
        </authorList>
    </citation>
    <scope>NUCLEOTIDE SEQUENCE [LARGE SCALE GENOMIC DNA]</scope>
    <source>
        <strain evidence="2 3">RCEF 264</strain>
    </source>
</reference>
<feature type="compositionally biased region" description="Low complexity" evidence="1">
    <location>
        <begin position="52"/>
        <end position="62"/>
    </location>
</feature>
<feature type="region of interest" description="Disordered" evidence="1">
    <location>
        <begin position="1"/>
        <end position="80"/>
    </location>
</feature>
<evidence type="ECO:0000313" key="2">
    <source>
        <dbReference type="EMBL" id="OAA59888.1"/>
    </source>
</evidence>
<feature type="region of interest" description="Disordered" evidence="1">
    <location>
        <begin position="562"/>
        <end position="581"/>
    </location>
</feature>
<feature type="region of interest" description="Disordered" evidence="1">
    <location>
        <begin position="175"/>
        <end position="196"/>
    </location>
</feature>
<protein>
    <submittedName>
        <fullName evidence="2">BZIP family transcription factor</fullName>
    </submittedName>
</protein>
<proteinExistence type="predicted"/>
<dbReference type="PANTHER" id="PTHR40618">
    <property type="entry name" value="B-ZIP TRANSCRIPTION FACTOR (EUROFUNG)-RELATED"/>
    <property type="match status" value="1"/>
</dbReference>
<dbReference type="Proteomes" id="UP000076874">
    <property type="component" value="Unassembled WGS sequence"/>
</dbReference>
<organism evidence="2 3">
    <name type="scientific">Niveomyces insectorum RCEF 264</name>
    <dbReference type="NCBI Taxonomy" id="1081102"/>
    <lineage>
        <taxon>Eukaryota</taxon>
        <taxon>Fungi</taxon>
        <taxon>Dikarya</taxon>
        <taxon>Ascomycota</taxon>
        <taxon>Pezizomycotina</taxon>
        <taxon>Sordariomycetes</taxon>
        <taxon>Hypocreomycetidae</taxon>
        <taxon>Hypocreales</taxon>
        <taxon>Cordycipitaceae</taxon>
        <taxon>Niveomyces</taxon>
    </lineage>
</organism>
<dbReference type="AlphaFoldDB" id="A0A167SSH9"/>
<evidence type="ECO:0000256" key="1">
    <source>
        <dbReference type="SAM" id="MobiDB-lite"/>
    </source>
</evidence>
<dbReference type="InterPro" id="IPR046347">
    <property type="entry name" value="bZIP_sf"/>
</dbReference>
<dbReference type="SUPFAM" id="SSF57959">
    <property type="entry name" value="Leucine zipper domain"/>
    <property type="match status" value="1"/>
</dbReference>
<feature type="compositionally biased region" description="Basic residues" evidence="1">
    <location>
        <begin position="1"/>
        <end position="11"/>
    </location>
</feature>
<dbReference type="EMBL" id="AZHD01000010">
    <property type="protein sequence ID" value="OAA59888.1"/>
    <property type="molecule type" value="Genomic_DNA"/>
</dbReference>
<dbReference type="GO" id="GO:0003700">
    <property type="term" value="F:DNA-binding transcription factor activity"/>
    <property type="evidence" value="ECO:0007669"/>
    <property type="project" value="InterPro"/>
</dbReference>
<name>A0A167SSH9_9HYPO</name>
<feature type="compositionally biased region" description="Polar residues" evidence="1">
    <location>
        <begin position="265"/>
        <end position="277"/>
    </location>
</feature>
<dbReference type="CDD" id="cd14688">
    <property type="entry name" value="bZIP_YAP"/>
    <property type="match status" value="1"/>
</dbReference>
<dbReference type="OrthoDB" id="3555317at2759"/>
<feature type="compositionally biased region" description="Low complexity" evidence="1">
    <location>
        <begin position="12"/>
        <end position="24"/>
    </location>
</feature>
<feature type="compositionally biased region" description="Acidic residues" evidence="1">
    <location>
        <begin position="63"/>
        <end position="72"/>
    </location>
</feature>
<feature type="region of interest" description="Disordered" evidence="1">
    <location>
        <begin position="265"/>
        <end position="320"/>
    </location>
</feature>
<accession>A0A167SSH9</accession>
<dbReference type="Gene3D" id="1.20.5.170">
    <property type="match status" value="1"/>
</dbReference>
<sequence length="678" mass="71543">MTRGAKRKQVPRTRSAAAATSGTAPLSSDRAGKRSSAVAITPNKTAGKRAKTAATITAPAQTSEDDDDDEVEAGTKRARGRPRLDIEDVTAADRRRTQIRLAQRAYRSRKEKAISSLECTVQSLHESNEAMSGAFMALHDFVERQGLLDAHPGLTQQLRQTTAVFLERARRTRCKGERNNGMGSNNDDESDHMDGGVGNGLDAASFALKQSRIADAVTTFGYQVRDSSSSADDGLVAPTGLPTTKPGNHSNVLFGGMLLQPPLSETVTTSSLPSLGQESLCRNNSSNSNTSGRSSSSSSSSSSLSNTAYPSVSAPPPTDSDINDPFAVDLFATYPFSLASPPESAELVPASVPSIAVTTAAAATATTAFPNNPMFVTAAAGDPYASLPPPGYSSLATWAMAGVASSSPTASGYSFGLRVRHNATARAYMLISNPNPPAEVFARAFGFCIVIHSVSQIRTRLRARLEGPPVMSPFTQWHLPFVHRANPQMSRQAFDGKGGGEQGGNNNTRRVLPSVHVSLPGLKGEFFDCDEAEMYLRQRGVAIPPGASRVVVTVDDADFKVEDASGGSDGQLASEGGNPPMDWRTPDYAPPNPADHTPLMSSLTGGVGNGILLGPLPPPPQSQPVQAVSRRRVLSLDVDVLVNELARRGTCLGETPGFRVSDVNEAFWSAVHKSATGL</sequence>
<dbReference type="PANTHER" id="PTHR40618:SF1">
    <property type="entry name" value="B-ZIP TRANSCRIPTION FACTOR (EUROFUNG)"/>
    <property type="match status" value="1"/>
</dbReference>
<comment type="caution">
    <text evidence="2">The sequence shown here is derived from an EMBL/GenBank/DDBJ whole genome shotgun (WGS) entry which is preliminary data.</text>
</comment>
<gene>
    <name evidence="2" type="ORF">SPI_06086</name>
</gene>
<evidence type="ECO:0000313" key="3">
    <source>
        <dbReference type="Proteomes" id="UP000076874"/>
    </source>
</evidence>
<feature type="region of interest" description="Disordered" evidence="1">
    <location>
        <begin position="226"/>
        <end position="248"/>
    </location>
</feature>